<feature type="repeat" description="ANK" evidence="8">
    <location>
        <begin position="893"/>
        <end position="925"/>
    </location>
</feature>
<dbReference type="Proteomes" id="UP001142055">
    <property type="component" value="Chromosome 2"/>
</dbReference>
<evidence type="ECO:0000256" key="2">
    <source>
        <dbReference type="ARBA" id="ARBA00022483"/>
    </source>
</evidence>
<keyword evidence="10" id="KW-1185">Reference proteome</keyword>
<dbReference type="GO" id="GO:0031436">
    <property type="term" value="C:BRCA1-BARD1 complex"/>
    <property type="evidence" value="ECO:0007669"/>
    <property type="project" value="TreeGrafter"/>
</dbReference>
<dbReference type="GO" id="GO:0044231">
    <property type="term" value="C:host cell presynaptic membrane"/>
    <property type="evidence" value="ECO:0007669"/>
    <property type="project" value="UniProtKB-KW"/>
</dbReference>
<evidence type="ECO:0000313" key="10">
    <source>
        <dbReference type="Proteomes" id="UP001142055"/>
    </source>
</evidence>
<dbReference type="InterPro" id="IPR002110">
    <property type="entry name" value="Ankyrin_rpt"/>
</dbReference>
<dbReference type="GO" id="GO:0006887">
    <property type="term" value="P:exocytosis"/>
    <property type="evidence" value="ECO:0007669"/>
    <property type="project" value="UniProtKB-KW"/>
</dbReference>
<dbReference type="PANTHER" id="PTHR24171:SF8">
    <property type="entry name" value="BRCA1-ASSOCIATED RING DOMAIN PROTEIN 1"/>
    <property type="match status" value="1"/>
</dbReference>
<keyword evidence="7" id="KW-1053">Target membrane</keyword>
<keyword evidence="6 8" id="KW-0040">ANK repeat</keyword>
<dbReference type="GO" id="GO:0044218">
    <property type="term" value="C:other organism cell membrane"/>
    <property type="evidence" value="ECO:0007669"/>
    <property type="project" value="UniProtKB-KW"/>
</dbReference>
<evidence type="ECO:0000256" key="6">
    <source>
        <dbReference type="ARBA" id="ARBA00023043"/>
    </source>
</evidence>
<keyword evidence="5" id="KW-0528">Neurotoxin</keyword>
<sequence>MDNDKSLKKILKELNNRFSKDKKFMKGEVKKLNDEITKVPLKNIMERLAEFKKIEVNIGTYMTELNKFKTENSIIDDSGLFDKEFYERIQNIQGYLKLMKALSDDDVIDYFYLVAAVKPTSNLLNQNTFSNKIKSLREKVKKDDKVNFLSYMKILMIKLNGFINDNPGKKLSITTTNCSTLKAYLKKLIIEYYQYEPRLTEPIDGLKKILHQYEECESLFNLIQPKRELIDPVAIQKRNNLRDGVSKYEICEIHNQQFTSFRSYSTHIEKFHSEYFTIDDGEPFMQQVQDETVFQLTQDIESVSMDIDDNLPTLEQLDTNESVSIENNSNVDLDTFSIGNSMSQDDDEDEDESEFEDYFNDSNEIIDNSLSNFFNSLKRELTLLEQKHFDEFAKNYMLERINSNVSVEAGQNILNTVLNSPSLTMNTVYVDKMKQFIRSKFLQNSYVESLDSYIPAREIVVPSFDQNKNKKYYYIPIEKTLKTLLTDELISIILNESASSLSEYVLENNLNNKLRIGLYGDDFTITNPIGASSKKQKIFGLYLDINNWPVYKYHASEIPALIFAHRETIEELESINHILKILVSDIKKLTKHGIQVLFNGEQVKIEVGFAFIMGDNLAVNEMLGLSRTFGKYFICRYCQATYSDIKEDLSSNKELNFRKNINYIEESQKAIRFKSPLGIMVETEIAKICKNIFQVAPPDTMHDLSEGIVPELCLLILKEFKINKLILKNKLAQIQWVNGAITIEKDGNIRGKATQKLEFVIRMVELFPEWLFSKNDAFILYECIRVIIAVAMSSSPLLHIGDMQKVLPEFSRLMQKFRLSTPKAHMVTHYDQLLQYYGNFASFNTARMERKNGQNKKFLRHSKNYKNSTFSMAKCHQYYMALRPLIVDVQNEEGDTPLHRAAYTGRDRIVVLLISHNANVFLPNGDGLRPFELAKTETIRQILSAAEKPDIKRRETRFLSAVRNSNIATMKKLLEDSINPVNINCVDSSGNTALHYPGKQEAVVFLLKNQIDTTVKNNRKQLAREHHELERSIITNSTQTIHDANNHINGPSSIEVSVKLTNTDLEEFYDAFDDEDDLALTDTDVIDVSNVVVGGGGGVPTYDKISSSRDSSQFTNDVFVDGILPASMKSPMNENNNKTQFHTAQSDVTINDSISTLSPDTDSDLTLESFEMDGHIRC</sequence>
<keyword evidence="7" id="KW-0472">Membrane</keyword>
<dbReference type="GO" id="GO:0070531">
    <property type="term" value="C:BRCA1-A complex"/>
    <property type="evidence" value="ECO:0007669"/>
    <property type="project" value="TreeGrafter"/>
</dbReference>
<comment type="subcellular location">
    <subcellularLocation>
        <location evidence="1">Target cell membrane</location>
    </subcellularLocation>
</comment>
<evidence type="ECO:0000256" key="1">
    <source>
        <dbReference type="ARBA" id="ARBA00004175"/>
    </source>
</evidence>
<organism evidence="9 10">
    <name type="scientific">Blomia tropicalis</name>
    <name type="common">Mite</name>
    <dbReference type="NCBI Taxonomy" id="40697"/>
    <lineage>
        <taxon>Eukaryota</taxon>
        <taxon>Metazoa</taxon>
        <taxon>Ecdysozoa</taxon>
        <taxon>Arthropoda</taxon>
        <taxon>Chelicerata</taxon>
        <taxon>Arachnida</taxon>
        <taxon>Acari</taxon>
        <taxon>Acariformes</taxon>
        <taxon>Sarcoptiformes</taxon>
        <taxon>Astigmata</taxon>
        <taxon>Glycyphagoidea</taxon>
        <taxon>Echimyopodidae</taxon>
        <taxon>Blomia</taxon>
    </lineage>
</organism>
<comment type="caution">
    <text evidence="9">The sequence shown here is derived from an EMBL/GenBank/DDBJ whole genome shotgun (WGS) entry which is preliminary data.</text>
</comment>
<evidence type="ECO:0000256" key="3">
    <source>
        <dbReference type="ARBA" id="ARBA00022537"/>
    </source>
</evidence>
<dbReference type="InterPro" id="IPR036770">
    <property type="entry name" value="Ankyrin_rpt-contain_sf"/>
</dbReference>
<dbReference type="GO" id="GO:0085020">
    <property type="term" value="P:protein K6-linked ubiquitination"/>
    <property type="evidence" value="ECO:0007669"/>
    <property type="project" value="TreeGrafter"/>
</dbReference>
<evidence type="ECO:0000256" key="4">
    <source>
        <dbReference type="ARBA" id="ARBA00022737"/>
    </source>
</evidence>
<dbReference type="SMART" id="SM00248">
    <property type="entry name" value="ANK"/>
    <property type="match status" value="2"/>
</dbReference>
<evidence type="ECO:0000256" key="5">
    <source>
        <dbReference type="ARBA" id="ARBA00023028"/>
    </source>
</evidence>
<reference evidence="9" key="1">
    <citation type="submission" date="2022-12" db="EMBL/GenBank/DDBJ databases">
        <title>Genome assemblies of Blomia tropicalis.</title>
        <authorList>
            <person name="Cui Y."/>
        </authorList>
    </citation>
    <scope>NUCLEOTIDE SEQUENCE</scope>
    <source>
        <tissue evidence="9">Adult mites</tissue>
    </source>
</reference>
<keyword evidence="5" id="KW-0638">Presynaptic neurotoxin</keyword>
<dbReference type="PROSITE" id="PS50088">
    <property type="entry name" value="ANK_REPEAT"/>
    <property type="match status" value="1"/>
</dbReference>
<dbReference type="Pfam" id="PF00023">
    <property type="entry name" value="Ank"/>
    <property type="match status" value="1"/>
</dbReference>
<dbReference type="PANTHER" id="PTHR24171">
    <property type="entry name" value="ANKYRIN REPEAT DOMAIN-CONTAINING PROTEIN 39-RELATED"/>
    <property type="match status" value="1"/>
</dbReference>
<gene>
    <name evidence="9" type="ORF">RDWZM_005676</name>
</gene>
<dbReference type="AlphaFoldDB" id="A0A9Q0RMK2"/>
<dbReference type="Gene3D" id="1.25.40.20">
    <property type="entry name" value="Ankyrin repeat-containing domain"/>
    <property type="match status" value="2"/>
</dbReference>
<evidence type="ECO:0000256" key="7">
    <source>
        <dbReference type="ARBA" id="ARBA00023298"/>
    </source>
</evidence>
<proteinExistence type="predicted"/>
<accession>A0A9Q0RMK2</accession>
<evidence type="ECO:0000313" key="9">
    <source>
        <dbReference type="EMBL" id="KAJ6219864.1"/>
    </source>
</evidence>
<dbReference type="PROSITE" id="PS50297">
    <property type="entry name" value="ANK_REP_REGION"/>
    <property type="match status" value="1"/>
</dbReference>
<keyword evidence="4" id="KW-0677">Repeat</keyword>
<protein>
    <submittedName>
        <fullName evidence="9">Uncharacterized protein</fullName>
    </submittedName>
</protein>
<dbReference type="EMBL" id="JAPWDV010000002">
    <property type="protein sequence ID" value="KAJ6219864.1"/>
    <property type="molecule type" value="Genomic_DNA"/>
</dbReference>
<keyword evidence="2" id="KW-0268">Exocytosis</keyword>
<name>A0A9Q0RMK2_BLOTA</name>
<evidence type="ECO:0000256" key="8">
    <source>
        <dbReference type="PROSITE-ProRule" id="PRU00023"/>
    </source>
</evidence>
<keyword evidence="5" id="KW-0800">Toxin</keyword>
<keyword evidence="3" id="KW-1052">Target cell membrane</keyword>
<dbReference type="SUPFAM" id="SSF48403">
    <property type="entry name" value="Ankyrin repeat"/>
    <property type="match status" value="1"/>
</dbReference>
<dbReference type="GO" id="GO:0004842">
    <property type="term" value="F:ubiquitin-protein transferase activity"/>
    <property type="evidence" value="ECO:0007669"/>
    <property type="project" value="TreeGrafter"/>
</dbReference>